<keyword evidence="3" id="KW-0732">Signal</keyword>
<dbReference type="Pfam" id="PF05922">
    <property type="entry name" value="Inhibitor_I9"/>
    <property type="match status" value="1"/>
</dbReference>
<dbReference type="InterPro" id="IPR041469">
    <property type="entry name" value="Subtilisin-like_FN3"/>
</dbReference>
<dbReference type="PRINTS" id="PR00723">
    <property type="entry name" value="SUBTILISIN"/>
</dbReference>
<dbReference type="GO" id="GO:0006508">
    <property type="term" value="P:proteolysis"/>
    <property type="evidence" value="ECO:0007669"/>
    <property type="project" value="UniProtKB-KW"/>
</dbReference>
<proteinExistence type="inferred from homology"/>
<feature type="domain" description="Peptidase S8/S53" evidence="8">
    <location>
        <begin position="106"/>
        <end position="548"/>
    </location>
</feature>
<evidence type="ECO:0000259" key="9">
    <source>
        <dbReference type="Pfam" id="PF05922"/>
    </source>
</evidence>
<dbReference type="GO" id="GO:0004252">
    <property type="term" value="F:serine-type endopeptidase activity"/>
    <property type="evidence" value="ECO:0007669"/>
    <property type="project" value="UniProtKB-UniRule"/>
</dbReference>
<evidence type="ECO:0000256" key="1">
    <source>
        <dbReference type="ARBA" id="ARBA00011073"/>
    </source>
</evidence>
<feature type="domain" description="Inhibitor I9" evidence="9">
    <location>
        <begin position="5"/>
        <end position="79"/>
    </location>
</feature>
<feature type="domain" description="Subtilisin-like protease fibronectin type-III" evidence="10">
    <location>
        <begin position="623"/>
        <end position="729"/>
    </location>
</feature>
<dbReference type="Gene3D" id="3.50.30.30">
    <property type="match status" value="1"/>
</dbReference>
<feature type="active site" description="Charge relay system" evidence="6 7">
    <location>
        <position position="510"/>
    </location>
</feature>
<dbReference type="Gene3D" id="3.30.70.80">
    <property type="entry name" value="Peptidase S8 propeptide/proteinase inhibitor I9"/>
    <property type="match status" value="1"/>
</dbReference>
<dbReference type="PANTHER" id="PTHR10795">
    <property type="entry name" value="PROPROTEIN CONVERTASE SUBTILISIN/KEXIN"/>
    <property type="match status" value="1"/>
</dbReference>
<dbReference type="EMBL" id="JABWDY010011059">
    <property type="protein sequence ID" value="KAF5200198.1"/>
    <property type="molecule type" value="Genomic_DNA"/>
</dbReference>
<dbReference type="Pfam" id="PF00082">
    <property type="entry name" value="Peptidase_S8"/>
    <property type="match status" value="1"/>
</dbReference>
<dbReference type="Proteomes" id="UP000554482">
    <property type="component" value="Unassembled WGS sequence"/>
</dbReference>
<dbReference type="InterPro" id="IPR000209">
    <property type="entry name" value="Peptidase_S8/S53_dom"/>
</dbReference>
<keyword evidence="4 7" id="KW-0378">Hydrolase</keyword>
<evidence type="ECO:0000256" key="6">
    <source>
        <dbReference type="PIRSR" id="PIRSR615500-1"/>
    </source>
</evidence>
<dbReference type="Gene3D" id="3.40.50.200">
    <property type="entry name" value="Peptidase S8/S53 domain"/>
    <property type="match status" value="1"/>
</dbReference>
<keyword evidence="2 7" id="KW-0645">Protease</keyword>
<protein>
    <submittedName>
        <fullName evidence="11">Subtilisin-like protease SBT1.9</fullName>
    </submittedName>
</protein>
<dbReference type="CDD" id="cd02120">
    <property type="entry name" value="PA_subtilisin_like"/>
    <property type="match status" value="1"/>
</dbReference>
<reference evidence="11 12" key="1">
    <citation type="submission" date="2020-06" db="EMBL/GenBank/DDBJ databases">
        <title>Transcriptomic and genomic resources for Thalictrum thalictroides and T. hernandezii: Facilitating candidate gene discovery in an emerging model plant lineage.</title>
        <authorList>
            <person name="Arias T."/>
            <person name="Riano-Pachon D.M."/>
            <person name="Di Stilio V.S."/>
        </authorList>
    </citation>
    <scope>NUCLEOTIDE SEQUENCE [LARGE SCALE GENOMIC DNA]</scope>
    <source>
        <strain evidence="12">cv. WT478/WT964</strain>
        <tissue evidence="11">Leaves</tissue>
    </source>
</reference>
<comment type="caution">
    <text evidence="11">The sequence shown here is derived from an EMBL/GenBank/DDBJ whole genome shotgun (WGS) entry which is preliminary data.</text>
</comment>
<organism evidence="11 12">
    <name type="scientific">Thalictrum thalictroides</name>
    <name type="common">Rue-anemone</name>
    <name type="synonym">Anemone thalictroides</name>
    <dbReference type="NCBI Taxonomy" id="46969"/>
    <lineage>
        <taxon>Eukaryota</taxon>
        <taxon>Viridiplantae</taxon>
        <taxon>Streptophyta</taxon>
        <taxon>Embryophyta</taxon>
        <taxon>Tracheophyta</taxon>
        <taxon>Spermatophyta</taxon>
        <taxon>Magnoliopsida</taxon>
        <taxon>Ranunculales</taxon>
        <taxon>Ranunculaceae</taxon>
        <taxon>Thalictroideae</taxon>
        <taxon>Thalictrum</taxon>
    </lineage>
</organism>
<dbReference type="CDD" id="cd04852">
    <property type="entry name" value="Peptidases_S8_3"/>
    <property type="match status" value="1"/>
</dbReference>
<keyword evidence="5 7" id="KW-0720">Serine protease</keyword>
<evidence type="ECO:0000313" key="11">
    <source>
        <dbReference type="EMBL" id="KAF5200198.1"/>
    </source>
</evidence>
<evidence type="ECO:0000259" key="8">
    <source>
        <dbReference type="Pfam" id="PF00082"/>
    </source>
</evidence>
<evidence type="ECO:0000256" key="2">
    <source>
        <dbReference type="ARBA" id="ARBA00022670"/>
    </source>
</evidence>
<dbReference type="InterPro" id="IPR036852">
    <property type="entry name" value="Peptidase_S8/S53_dom_sf"/>
</dbReference>
<dbReference type="OrthoDB" id="206201at2759"/>
<dbReference type="InterPro" id="IPR034197">
    <property type="entry name" value="Peptidases_S8_3"/>
</dbReference>
<comment type="similarity">
    <text evidence="1 7">Belongs to the peptidase S8 family.</text>
</comment>
<dbReference type="PROSITE" id="PS51892">
    <property type="entry name" value="SUBTILASE"/>
    <property type="match status" value="1"/>
</dbReference>
<evidence type="ECO:0000313" key="12">
    <source>
        <dbReference type="Proteomes" id="UP000554482"/>
    </source>
</evidence>
<dbReference type="InterPro" id="IPR037045">
    <property type="entry name" value="S8pro/Inhibitor_I9_sf"/>
</dbReference>
<gene>
    <name evidence="11" type="ORF">FRX31_010223</name>
</gene>
<dbReference type="SUPFAM" id="SSF52743">
    <property type="entry name" value="Subtilisin-like"/>
    <property type="match status" value="1"/>
</dbReference>
<dbReference type="PROSITE" id="PS00138">
    <property type="entry name" value="SUBTILASE_SER"/>
    <property type="match status" value="1"/>
</dbReference>
<evidence type="ECO:0000256" key="5">
    <source>
        <dbReference type="ARBA" id="ARBA00022825"/>
    </source>
</evidence>
<dbReference type="InterPro" id="IPR010259">
    <property type="entry name" value="S8pro/Inhibitor_I9"/>
</dbReference>
<dbReference type="InterPro" id="IPR015500">
    <property type="entry name" value="Peptidase_S8_subtilisin-rel"/>
</dbReference>
<evidence type="ECO:0000259" key="10">
    <source>
        <dbReference type="Pfam" id="PF17766"/>
    </source>
</evidence>
<accession>A0A7J6WTS1</accession>
<evidence type="ECO:0000256" key="7">
    <source>
        <dbReference type="PROSITE-ProRule" id="PRU01240"/>
    </source>
</evidence>
<evidence type="ECO:0000256" key="3">
    <source>
        <dbReference type="ARBA" id="ARBA00022729"/>
    </source>
</evidence>
<dbReference type="InterPro" id="IPR045051">
    <property type="entry name" value="SBT"/>
</dbReference>
<dbReference type="InterPro" id="IPR023828">
    <property type="entry name" value="Peptidase_S8_Ser-AS"/>
</dbReference>
<feature type="active site" description="Charge relay system" evidence="6 7">
    <location>
        <position position="115"/>
    </location>
</feature>
<dbReference type="FunFam" id="3.40.50.200:FF:000006">
    <property type="entry name" value="Subtilisin-like protease SBT1.5"/>
    <property type="match status" value="1"/>
</dbReference>
<dbReference type="AlphaFoldDB" id="A0A7J6WTS1"/>
<name>A0A7J6WTS1_THATH</name>
<feature type="active site" description="Charge relay system" evidence="6 7">
    <location>
        <position position="186"/>
    </location>
</feature>
<evidence type="ECO:0000256" key="4">
    <source>
        <dbReference type="ARBA" id="ARBA00022801"/>
    </source>
</evidence>
<keyword evidence="12" id="KW-1185">Reference proteome</keyword>
<sequence length="733" mass="79303">MNREIMPKAFSNHHHWYASTLDLLSATHTTTGTSNDALKPTLLYSYDHAIQGFSAALSPSELIKLKELTGVVSVQSDIPAYMDTTHTYKFLSLNPDFGLWPASDFGKDVIIGVVDTGIWPESKSFNDEGMTEVPTRWKGECESGTAFNSSMCNRKLIGARFFNKGLMANHPNIILRMNSTRDTDGHGTHTSSTAAGYYVEGASFFGYGYGTARGMAPSARVAMYKALWDRDGGSYASDILAAIDSAIKDGVDVISLSLGFGRIPLYLDPVAIASFAAMKKGIVVSVSAGNKGPDYSTVQHGAPWLLTVGASAIDRKFAGTLRLGNGVTIIGMSLFPENAIIQDMALVYNDTIYDCDSAEKLSLLAEYKIVLCANTRDPNIQIFNVCESEAAGAILITDVTLFLEAADIICPVIVLSPNSKELETLMNYVNHNSDLSASMKFQQTIYGIKPAPAVATYTSRGPSMELPSVLKPDLIAPGSRIMAAWPPNIPAADIKGVALSSEFNLVTGTSMACPHAAGIAALLKGVHPEWSPAAIRSAMMTTASTLDNTSGFIRDLGNNNKLATPLALGSGHIDPNKALDPGLVYDTSAMDYVRFLCSMNYTKDQFLTITRSSNYDCSTSSLDLNYPSFFLTIDVNASMSSPNTTIVREFQRIVTNVGDGRATYNANLTIIQGFFVTVTPDVLIFKEKYQKLNFTLRMEGRSGEENMVSYGSLTWVDVGEKHFVRSPIVATNI</sequence>
<dbReference type="Gene3D" id="2.60.40.2310">
    <property type="match status" value="1"/>
</dbReference>
<dbReference type="Pfam" id="PF17766">
    <property type="entry name" value="fn3_6"/>
    <property type="match status" value="1"/>
</dbReference>